<dbReference type="Pfam" id="PF14301">
    <property type="entry name" value="DUF4376"/>
    <property type="match status" value="1"/>
</dbReference>
<dbReference type="EMBL" id="LR700651">
    <property type="protein sequence ID" value="VVM16517.1"/>
    <property type="molecule type" value="Genomic_DNA"/>
</dbReference>
<sequence>MRFFSPSTGGIYMDSVHQSIPNDALPFPEARYQQVIANPAPGKVRSIGADGLPMLIDTPVMDNSVRAMEIYREQTSAINVACEASITGGFWSTALEVRYQYGSALDDQLNLTGLILAGAGNVYPCRDEQGVKEFRQHTAAQLRQVSDDFTAFKIQLLQKAHNLKQQLDQALVAGDLDTLKAITWEASQP</sequence>
<name>A0A5E6WPB4_PSEFL</name>
<evidence type="ECO:0000259" key="1">
    <source>
        <dbReference type="Pfam" id="PF14301"/>
    </source>
</evidence>
<evidence type="ECO:0000313" key="2">
    <source>
        <dbReference type="EMBL" id="VVM16517.1"/>
    </source>
</evidence>
<reference evidence="2" key="1">
    <citation type="submission" date="2019-09" db="EMBL/GenBank/DDBJ databases">
        <authorList>
            <person name="Chandra G."/>
            <person name="Truman W A."/>
        </authorList>
    </citation>
    <scope>NUCLEOTIDE SEQUENCE</scope>
    <source>
        <strain evidence="2">PS683</strain>
    </source>
</reference>
<dbReference type="AlphaFoldDB" id="A0A5E6WPB4"/>
<feature type="domain" description="DUF4376" evidence="1">
    <location>
        <begin position="74"/>
        <end position="173"/>
    </location>
</feature>
<gene>
    <name evidence="2" type="ORF">PS683_04856</name>
</gene>
<organism evidence="2">
    <name type="scientific">Pseudomonas fluorescens</name>
    <dbReference type="NCBI Taxonomy" id="294"/>
    <lineage>
        <taxon>Bacteria</taxon>
        <taxon>Pseudomonadati</taxon>
        <taxon>Pseudomonadota</taxon>
        <taxon>Gammaproteobacteria</taxon>
        <taxon>Pseudomonadales</taxon>
        <taxon>Pseudomonadaceae</taxon>
        <taxon>Pseudomonas</taxon>
    </lineage>
</organism>
<proteinExistence type="predicted"/>
<accession>A0A5E6WPB4</accession>
<dbReference type="InterPro" id="IPR025484">
    <property type="entry name" value="DUF4376"/>
</dbReference>
<protein>
    <recommendedName>
        <fullName evidence="1">DUF4376 domain-containing protein</fullName>
    </recommendedName>
</protein>